<dbReference type="AlphaFoldDB" id="A0A3M7SBR0"/>
<protein>
    <submittedName>
        <fullName evidence="1">Uncharacterized protein</fullName>
    </submittedName>
</protein>
<sequence length="88" mass="10297">MFRKTKFVCPSNVFVEIPLSIFPSLIVLSRLPDIKKNIYKNQENQFQANFVRPFSFVSSDSHIILAVPHSMNCHLEVEHSFMWNNKTL</sequence>
<evidence type="ECO:0000313" key="2">
    <source>
        <dbReference type="Proteomes" id="UP000276133"/>
    </source>
</evidence>
<evidence type="ECO:0000313" key="1">
    <source>
        <dbReference type="EMBL" id="RNA33283.1"/>
    </source>
</evidence>
<proteinExistence type="predicted"/>
<dbReference type="EMBL" id="REGN01001661">
    <property type="protein sequence ID" value="RNA33283.1"/>
    <property type="molecule type" value="Genomic_DNA"/>
</dbReference>
<comment type="caution">
    <text evidence="1">The sequence shown here is derived from an EMBL/GenBank/DDBJ whole genome shotgun (WGS) entry which is preliminary data.</text>
</comment>
<name>A0A3M7SBR0_BRAPC</name>
<dbReference type="Proteomes" id="UP000276133">
    <property type="component" value="Unassembled WGS sequence"/>
</dbReference>
<accession>A0A3M7SBR0</accession>
<keyword evidence="2" id="KW-1185">Reference proteome</keyword>
<gene>
    <name evidence="1" type="ORF">BpHYR1_021265</name>
</gene>
<organism evidence="1 2">
    <name type="scientific">Brachionus plicatilis</name>
    <name type="common">Marine rotifer</name>
    <name type="synonym">Brachionus muelleri</name>
    <dbReference type="NCBI Taxonomy" id="10195"/>
    <lineage>
        <taxon>Eukaryota</taxon>
        <taxon>Metazoa</taxon>
        <taxon>Spiralia</taxon>
        <taxon>Gnathifera</taxon>
        <taxon>Rotifera</taxon>
        <taxon>Eurotatoria</taxon>
        <taxon>Monogononta</taxon>
        <taxon>Pseudotrocha</taxon>
        <taxon>Ploima</taxon>
        <taxon>Brachionidae</taxon>
        <taxon>Brachionus</taxon>
    </lineage>
</organism>
<reference evidence="1 2" key="1">
    <citation type="journal article" date="2018" name="Sci. Rep.">
        <title>Genomic signatures of local adaptation to the degree of environmental predictability in rotifers.</title>
        <authorList>
            <person name="Franch-Gras L."/>
            <person name="Hahn C."/>
            <person name="Garcia-Roger E.M."/>
            <person name="Carmona M.J."/>
            <person name="Serra M."/>
            <person name="Gomez A."/>
        </authorList>
    </citation>
    <scope>NUCLEOTIDE SEQUENCE [LARGE SCALE GENOMIC DNA]</scope>
    <source>
        <strain evidence="1">HYR1</strain>
    </source>
</reference>